<gene>
    <name evidence="8" type="ORF">GBAR_LOCUS6162</name>
</gene>
<keyword evidence="9" id="KW-1185">Reference proteome</keyword>
<keyword evidence="4" id="KW-0479">Metal-binding</keyword>
<evidence type="ECO:0000313" key="9">
    <source>
        <dbReference type="Proteomes" id="UP001174909"/>
    </source>
</evidence>
<keyword evidence="7" id="KW-0862">Zinc</keyword>
<dbReference type="InterPro" id="IPR023091">
    <property type="entry name" value="MetalPrtase_cat_dom_sf_prd"/>
</dbReference>
<organism evidence="8 9">
    <name type="scientific">Geodia barretti</name>
    <name type="common">Barrett's horny sponge</name>
    <dbReference type="NCBI Taxonomy" id="519541"/>
    <lineage>
        <taxon>Eukaryota</taxon>
        <taxon>Metazoa</taxon>
        <taxon>Porifera</taxon>
        <taxon>Demospongiae</taxon>
        <taxon>Heteroscleromorpha</taxon>
        <taxon>Tetractinellida</taxon>
        <taxon>Astrophorina</taxon>
        <taxon>Geodiidae</taxon>
        <taxon>Geodia</taxon>
    </lineage>
</organism>
<sequence length="168" mass="18212">MARVQVQVFDEFLVSVEAGWLTSVAETALCVEECEQEGLISVVIADDETVSGLNIDHRGLETTTDVLSFSNVHSGTYYGTDSRDAGVFDFVLPPGHQSGLGEVIISLPQAERQAEEVGHSLLNEVAALVAHGIFHLLGYDHEVESDAVVMQTKEIDARDAMRKNGLID</sequence>
<dbReference type="NCBIfam" id="TIGR00043">
    <property type="entry name" value="rRNA maturation RNase YbeY"/>
    <property type="match status" value="1"/>
</dbReference>
<protein>
    <submittedName>
        <fullName evidence="8">Endoribonuclease YbeY</fullName>
    </submittedName>
</protein>
<dbReference type="Gene3D" id="3.40.390.30">
    <property type="entry name" value="Metalloproteases ('zincins'), catalytic domain"/>
    <property type="match status" value="1"/>
</dbReference>
<dbReference type="Proteomes" id="UP001174909">
    <property type="component" value="Unassembled WGS sequence"/>
</dbReference>
<dbReference type="SUPFAM" id="SSF55486">
    <property type="entry name" value="Metalloproteases ('zincins'), catalytic domain"/>
    <property type="match status" value="1"/>
</dbReference>
<dbReference type="InterPro" id="IPR002036">
    <property type="entry name" value="YbeY"/>
</dbReference>
<dbReference type="HAMAP" id="MF_00009">
    <property type="entry name" value="Endoribonucl_YbeY"/>
    <property type="match status" value="1"/>
</dbReference>
<evidence type="ECO:0000256" key="2">
    <source>
        <dbReference type="ARBA" id="ARBA00010875"/>
    </source>
</evidence>
<dbReference type="PANTHER" id="PTHR46986">
    <property type="entry name" value="ENDORIBONUCLEASE YBEY, CHLOROPLASTIC"/>
    <property type="match status" value="1"/>
</dbReference>
<dbReference type="EMBL" id="CASHTH010000923">
    <property type="protein sequence ID" value="CAI8009099.1"/>
    <property type="molecule type" value="Genomic_DNA"/>
</dbReference>
<keyword evidence="5" id="KW-0255">Endonuclease</keyword>
<evidence type="ECO:0000256" key="6">
    <source>
        <dbReference type="ARBA" id="ARBA00022801"/>
    </source>
</evidence>
<dbReference type="AlphaFoldDB" id="A0AA35W6F7"/>
<comment type="cofactor">
    <cofactor evidence="1">
        <name>Zn(2+)</name>
        <dbReference type="ChEBI" id="CHEBI:29105"/>
    </cofactor>
</comment>
<evidence type="ECO:0000256" key="7">
    <source>
        <dbReference type="ARBA" id="ARBA00022833"/>
    </source>
</evidence>
<evidence type="ECO:0000256" key="1">
    <source>
        <dbReference type="ARBA" id="ARBA00001947"/>
    </source>
</evidence>
<dbReference type="GO" id="GO:0004519">
    <property type="term" value="F:endonuclease activity"/>
    <property type="evidence" value="ECO:0007669"/>
    <property type="project" value="UniProtKB-KW"/>
</dbReference>
<evidence type="ECO:0000256" key="4">
    <source>
        <dbReference type="ARBA" id="ARBA00022723"/>
    </source>
</evidence>
<accession>A0AA35W6F7</accession>
<dbReference type="GO" id="GO:0004222">
    <property type="term" value="F:metalloendopeptidase activity"/>
    <property type="evidence" value="ECO:0007669"/>
    <property type="project" value="InterPro"/>
</dbReference>
<keyword evidence="6" id="KW-0378">Hydrolase</keyword>
<comment type="similarity">
    <text evidence="2">Belongs to the endoribonuclease YbeY family.</text>
</comment>
<proteinExistence type="inferred from homology"/>
<dbReference type="Pfam" id="PF02130">
    <property type="entry name" value="YbeY"/>
    <property type="match status" value="1"/>
</dbReference>
<dbReference type="GO" id="GO:0046872">
    <property type="term" value="F:metal ion binding"/>
    <property type="evidence" value="ECO:0007669"/>
    <property type="project" value="UniProtKB-KW"/>
</dbReference>
<reference evidence="8" key="1">
    <citation type="submission" date="2023-03" db="EMBL/GenBank/DDBJ databases">
        <authorList>
            <person name="Steffen K."/>
            <person name="Cardenas P."/>
        </authorList>
    </citation>
    <scope>NUCLEOTIDE SEQUENCE</scope>
</reference>
<dbReference type="GO" id="GO:0006364">
    <property type="term" value="P:rRNA processing"/>
    <property type="evidence" value="ECO:0007669"/>
    <property type="project" value="InterPro"/>
</dbReference>
<evidence type="ECO:0000256" key="3">
    <source>
        <dbReference type="ARBA" id="ARBA00022722"/>
    </source>
</evidence>
<name>A0AA35W6F7_GEOBA</name>
<keyword evidence="3" id="KW-0540">Nuclease</keyword>
<dbReference type="PANTHER" id="PTHR46986:SF1">
    <property type="entry name" value="ENDORIBONUCLEASE YBEY, CHLOROPLASTIC"/>
    <property type="match status" value="1"/>
</dbReference>
<evidence type="ECO:0000256" key="5">
    <source>
        <dbReference type="ARBA" id="ARBA00022759"/>
    </source>
</evidence>
<comment type="caution">
    <text evidence="8">The sequence shown here is derived from an EMBL/GenBank/DDBJ whole genome shotgun (WGS) entry which is preliminary data.</text>
</comment>
<evidence type="ECO:0000313" key="8">
    <source>
        <dbReference type="EMBL" id="CAI8009099.1"/>
    </source>
</evidence>